<name>A0A392VWB6_9FABA</name>
<protein>
    <submittedName>
        <fullName evidence="2">Uncharacterized protein</fullName>
    </submittedName>
</protein>
<feature type="region of interest" description="Disordered" evidence="1">
    <location>
        <begin position="1"/>
        <end position="21"/>
    </location>
</feature>
<reference evidence="2 3" key="1">
    <citation type="journal article" date="2018" name="Front. Plant Sci.">
        <title>Red Clover (Trifolium pratense) and Zigzag Clover (T. medium) - A Picture of Genomic Similarities and Differences.</title>
        <authorList>
            <person name="Dluhosova J."/>
            <person name="Istvanek J."/>
            <person name="Nedelnik J."/>
            <person name="Repkova J."/>
        </authorList>
    </citation>
    <scope>NUCLEOTIDE SEQUENCE [LARGE SCALE GENOMIC DNA]</scope>
    <source>
        <strain evidence="3">cv. 10/8</strain>
        <tissue evidence="2">Leaf</tissue>
    </source>
</reference>
<dbReference type="AlphaFoldDB" id="A0A392VWB6"/>
<dbReference type="Proteomes" id="UP000265520">
    <property type="component" value="Unassembled WGS sequence"/>
</dbReference>
<comment type="caution">
    <text evidence="2">The sequence shown here is derived from an EMBL/GenBank/DDBJ whole genome shotgun (WGS) entry which is preliminary data.</text>
</comment>
<accession>A0A392VWB6</accession>
<feature type="non-terminal residue" evidence="2">
    <location>
        <position position="21"/>
    </location>
</feature>
<evidence type="ECO:0000313" key="2">
    <source>
        <dbReference type="EMBL" id="MCI90750.1"/>
    </source>
</evidence>
<keyword evidence="3" id="KW-1185">Reference proteome</keyword>
<dbReference type="EMBL" id="LXQA011253191">
    <property type="protein sequence ID" value="MCI90750.1"/>
    <property type="molecule type" value="Genomic_DNA"/>
</dbReference>
<evidence type="ECO:0000256" key="1">
    <source>
        <dbReference type="SAM" id="MobiDB-lite"/>
    </source>
</evidence>
<proteinExistence type="predicted"/>
<organism evidence="2 3">
    <name type="scientific">Trifolium medium</name>
    <dbReference type="NCBI Taxonomy" id="97028"/>
    <lineage>
        <taxon>Eukaryota</taxon>
        <taxon>Viridiplantae</taxon>
        <taxon>Streptophyta</taxon>
        <taxon>Embryophyta</taxon>
        <taxon>Tracheophyta</taxon>
        <taxon>Spermatophyta</taxon>
        <taxon>Magnoliopsida</taxon>
        <taxon>eudicotyledons</taxon>
        <taxon>Gunneridae</taxon>
        <taxon>Pentapetalae</taxon>
        <taxon>rosids</taxon>
        <taxon>fabids</taxon>
        <taxon>Fabales</taxon>
        <taxon>Fabaceae</taxon>
        <taxon>Papilionoideae</taxon>
        <taxon>50 kb inversion clade</taxon>
        <taxon>NPAAA clade</taxon>
        <taxon>Hologalegina</taxon>
        <taxon>IRL clade</taxon>
        <taxon>Trifolieae</taxon>
        <taxon>Trifolium</taxon>
    </lineage>
</organism>
<evidence type="ECO:0000313" key="3">
    <source>
        <dbReference type="Proteomes" id="UP000265520"/>
    </source>
</evidence>
<sequence length="21" mass="2145">MESPQARKSGINLPAGMSSIA</sequence>